<feature type="transmembrane region" description="Helical" evidence="7">
    <location>
        <begin position="96"/>
        <end position="122"/>
    </location>
</feature>
<dbReference type="EMBL" id="CADCVM010000515">
    <property type="protein sequence ID" value="CAA9535214.1"/>
    <property type="molecule type" value="Genomic_DNA"/>
</dbReference>
<dbReference type="PANTHER" id="PTHR12677">
    <property type="entry name" value="GOLGI APPARATUS MEMBRANE PROTEIN TVP38-RELATED"/>
    <property type="match status" value="1"/>
</dbReference>
<keyword evidence="3 7" id="KW-1003">Cell membrane</keyword>
<dbReference type="AlphaFoldDB" id="A0A6J4TXP3"/>
<evidence type="ECO:0000256" key="7">
    <source>
        <dbReference type="RuleBase" id="RU366058"/>
    </source>
</evidence>
<evidence type="ECO:0000256" key="5">
    <source>
        <dbReference type="ARBA" id="ARBA00022989"/>
    </source>
</evidence>
<feature type="domain" description="VTT" evidence="8">
    <location>
        <begin position="86"/>
        <end position="199"/>
    </location>
</feature>
<sequence>MRGTGPGARRELKQPTRARRTLPRLVAGAAVVVGLVTVLWLTGWGASLWEVFSDRERLQGLLRGAGALAPLVFVALLVVQAVVAPLPAPALAIVGGYGFGVVEGFFLTWLGCLIGAVISFALSRRFGRRFVAESARAARLDRFVEEHGVVLIFVLRLIPLVSFDVISYAAGLSSIRFRAFLLATALGMVPGTFAFVYVGGSEAGPWTWVVLLGLAALAGGAYVFYGRFYGAPPRVR</sequence>
<protein>
    <recommendedName>
        <fullName evidence="7">TVP38/TMEM64 family membrane protein</fullName>
    </recommendedName>
</protein>
<feature type="transmembrane region" description="Helical" evidence="7">
    <location>
        <begin position="206"/>
        <end position="225"/>
    </location>
</feature>
<feature type="transmembrane region" description="Helical" evidence="7">
    <location>
        <begin position="61"/>
        <end position="84"/>
    </location>
</feature>
<keyword evidence="6 7" id="KW-0472">Membrane</keyword>
<evidence type="ECO:0000256" key="1">
    <source>
        <dbReference type="ARBA" id="ARBA00004651"/>
    </source>
</evidence>
<dbReference type="PANTHER" id="PTHR12677:SF59">
    <property type="entry name" value="GOLGI APPARATUS MEMBRANE PROTEIN TVP38-RELATED"/>
    <property type="match status" value="1"/>
</dbReference>
<dbReference type="InterPro" id="IPR015414">
    <property type="entry name" value="TMEM64"/>
</dbReference>
<accession>A0A6J4TXP3</accession>
<proteinExistence type="inferred from homology"/>
<keyword evidence="4 7" id="KW-0812">Transmembrane</keyword>
<gene>
    <name evidence="9" type="ORF">AVDCRST_MAG05-4805</name>
</gene>
<feature type="transmembrane region" description="Helical" evidence="7">
    <location>
        <begin position="179"/>
        <end position="200"/>
    </location>
</feature>
<feature type="transmembrane region" description="Helical" evidence="7">
    <location>
        <begin position="149"/>
        <end position="172"/>
    </location>
</feature>
<evidence type="ECO:0000313" key="9">
    <source>
        <dbReference type="EMBL" id="CAA9535214.1"/>
    </source>
</evidence>
<dbReference type="InterPro" id="IPR032816">
    <property type="entry name" value="VTT_dom"/>
</dbReference>
<feature type="transmembrane region" description="Helical" evidence="7">
    <location>
        <begin position="21"/>
        <end position="41"/>
    </location>
</feature>
<reference evidence="9" key="1">
    <citation type="submission" date="2020-02" db="EMBL/GenBank/DDBJ databases">
        <authorList>
            <person name="Meier V. D."/>
        </authorList>
    </citation>
    <scope>NUCLEOTIDE SEQUENCE</scope>
    <source>
        <strain evidence="9">AVDCRST_MAG05</strain>
    </source>
</reference>
<evidence type="ECO:0000256" key="2">
    <source>
        <dbReference type="ARBA" id="ARBA00008640"/>
    </source>
</evidence>
<comment type="similarity">
    <text evidence="2 7">Belongs to the TVP38/TMEM64 family.</text>
</comment>
<evidence type="ECO:0000259" key="8">
    <source>
        <dbReference type="Pfam" id="PF09335"/>
    </source>
</evidence>
<evidence type="ECO:0000256" key="4">
    <source>
        <dbReference type="ARBA" id="ARBA00022692"/>
    </source>
</evidence>
<name>A0A6J4TXP3_9ACTN</name>
<evidence type="ECO:0000256" key="3">
    <source>
        <dbReference type="ARBA" id="ARBA00022475"/>
    </source>
</evidence>
<comment type="subcellular location">
    <subcellularLocation>
        <location evidence="1 7">Cell membrane</location>
        <topology evidence="1 7">Multi-pass membrane protein</topology>
    </subcellularLocation>
</comment>
<dbReference type="GO" id="GO:0005886">
    <property type="term" value="C:plasma membrane"/>
    <property type="evidence" value="ECO:0007669"/>
    <property type="project" value="UniProtKB-SubCell"/>
</dbReference>
<organism evidence="9">
    <name type="scientific">uncultured Rubrobacteraceae bacterium</name>
    <dbReference type="NCBI Taxonomy" id="349277"/>
    <lineage>
        <taxon>Bacteria</taxon>
        <taxon>Bacillati</taxon>
        <taxon>Actinomycetota</taxon>
        <taxon>Rubrobacteria</taxon>
        <taxon>Rubrobacterales</taxon>
        <taxon>Rubrobacteraceae</taxon>
        <taxon>environmental samples</taxon>
    </lineage>
</organism>
<evidence type="ECO:0000256" key="6">
    <source>
        <dbReference type="ARBA" id="ARBA00023136"/>
    </source>
</evidence>
<dbReference type="Pfam" id="PF09335">
    <property type="entry name" value="VTT_dom"/>
    <property type="match status" value="1"/>
</dbReference>
<keyword evidence="5 7" id="KW-1133">Transmembrane helix</keyword>